<evidence type="ECO:0000256" key="8">
    <source>
        <dbReference type="SAM" id="MobiDB-lite"/>
    </source>
</evidence>
<dbReference type="SMART" id="SM00321">
    <property type="entry name" value="WSC"/>
    <property type="match status" value="1"/>
</dbReference>
<dbReference type="InterPro" id="IPR002889">
    <property type="entry name" value="WSC_carb-bd"/>
</dbReference>
<feature type="compositionally biased region" description="Low complexity" evidence="8">
    <location>
        <begin position="151"/>
        <end position="167"/>
    </location>
</feature>
<proteinExistence type="predicted"/>
<evidence type="ECO:0000256" key="5">
    <source>
        <dbReference type="ARBA" id="ARBA00022729"/>
    </source>
</evidence>
<keyword evidence="7" id="KW-0998">Cell outer membrane</keyword>
<feature type="region of interest" description="Disordered" evidence="8">
    <location>
        <begin position="144"/>
        <end position="174"/>
    </location>
</feature>
<accession>A0AAE0L289</accession>
<dbReference type="InterPro" id="IPR006626">
    <property type="entry name" value="PbH1"/>
</dbReference>
<dbReference type="PROSITE" id="PS51212">
    <property type="entry name" value="WSC"/>
    <property type="match status" value="1"/>
</dbReference>
<keyword evidence="4" id="KW-0964">Secreted</keyword>
<feature type="domain" description="WSC" evidence="9">
    <location>
        <begin position="766"/>
        <end position="854"/>
    </location>
</feature>
<evidence type="ECO:0000256" key="1">
    <source>
        <dbReference type="ARBA" id="ARBA00004196"/>
    </source>
</evidence>
<evidence type="ECO:0000313" key="10">
    <source>
        <dbReference type="EMBL" id="KAK3269060.1"/>
    </source>
</evidence>
<evidence type="ECO:0000259" key="9">
    <source>
        <dbReference type="PROSITE" id="PS51212"/>
    </source>
</evidence>
<dbReference type="Proteomes" id="UP001190700">
    <property type="component" value="Unassembled WGS sequence"/>
</dbReference>
<evidence type="ECO:0000313" key="11">
    <source>
        <dbReference type="Proteomes" id="UP001190700"/>
    </source>
</evidence>
<keyword evidence="5" id="KW-0732">Signal</keyword>
<comment type="caution">
    <text evidence="10">The sequence shown here is derived from an EMBL/GenBank/DDBJ whole genome shotgun (WGS) entry which is preliminary data.</text>
</comment>
<gene>
    <name evidence="10" type="ORF">CYMTET_22474</name>
</gene>
<dbReference type="SUPFAM" id="SSF51126">
    <property type="entry name" value="Pectin lyase-like"/>
    <property type="match status" value="4"/>
</dbReference>
<dbReference type="Pfam" id="PF01822">
    <property type="entry name" value="WSC"/>
    <property type="match status" value="1"/>
</dbReference>
<dbReference type="InterPro" id="IPR011050">
    <property type="entry name" value="Pectin_lyase_fold/virulence"/>
</dbReference>
<dbReference type="EMBL" id="LGRX02011319">
    <property type="protein sequence ID" value="KAK3269060.1"/>
    <property type="molecule type" value="Genomic_DNA"/>
</dbReference>
<dbReference type="NCBIfam" id="TIGR01376">
    <property type="entry name" value="POMP_repeat"/>
    <property type="match status" value="2"/>
</dbReference>
<reference evidence="10 11" key="1">
    <citation type="journal article" date="2015" name="Genome Biol. Evol.">
        <title>Comparative Genomics of a Bacterivorous Green Alga Reveals Evolutionary Causalities and Consequences of Phago-Mixotrophic Mode of Nutrition.</title>
        <authorList>
            <person name="Burns J.A."/>
            <person name="Paasch A."/>
            <person name="Narechania A."/>
            <person name="Kim E."/>
        </authorList>
    </citation>
    <scope>NUCLEOTIDE SEQUENCE [LARGE SCALE GENOMIC DNA]</scope>
    <source>
        <strain evidence="10 11">PLY_AMNH</strain>
    </source>
</reference>
<keyword evidence="6" id="KW-0472">Membrane</keyword>
<name>A0AAE0L289_9CHLO</name>
<dbReference type="Pfam" id="PF02415">
    <property type="entry name" value="Chlam_PMP"/>
    <property type="match status" value="1"/>
</dbReference>
<comment type="subcellular location">
    <subcellularLocation>
        <location evidence="1">Cell envelope</location>
    </subcellularLocation>
    <subcellularLocation>
        <location evidence="2">Cell outer membrane</location>
    </subcellularLocation>
    <subcellularLocation>
        <location evidence="3">Secreted</location>
    </subcellularLocation>
</comment>
<dbReference type="PANTHER" id="PTHR11319:SF35">
    <property type="entry name" value="OUTER MEMBRANE PROTEIN PMPC-RELATED"/>
    <property type="match status" value="1"/>
</dbReference>
<evidence type="ECO:0000256" key="7">
    <source>
        <dbReference type="ARBA" id="ARBA00023237"/>
    </source>
</evidence>
<protein>
    <recommendedName>
        <fullName evidence="9">WSC domain-containing protein</fullName>
    </recommendedName>
</protein>
<dbReference type="PANTHER" id="PTHR11319">
    <property type="entry name" value="G PROTEIN-COUPLED RECEPTOR-RELATED"/>
    <property type="match status" value="1"/>
</dbReference>
<dbReference type="InterPro" id="IPR003368">
    <property type="entry name" value="POMP_repeat"/>
</dbReference>
<evidence type="ECO:0000256" key="2">
    <source>
        <dbReference type="ARBA" id="ARBA00004442"/>
    </source>
</evidence>
<evidence type="ECO:0000256" key="6">
    <source>
        <dbReference type="ARBA" id="ARBA00023136"/>
    </source>
</evidence>
<sequence length="1447" mass="150426">MLLWLWIIPLVAGHPLRAEGADTKAVRQAVIEALEPTFSRADLNSDSCLDNTEYASFFSLVFVNILHSYSSDETMRRELFEMFLRSLRNDSCWNCYQPVSSSSNLKPLAGANLKPLAGANLKPLAGRHNELELSKTAYRASSRQVLSDTNSSAQPTPTASLPTPSAQRSSVVSITNASHAEDELEMAIATPDVDTVLLNTSIQLTQNLSTVSRSLAIIGSCSSAARGCEIDGNHSVRIFLVDGGEGSVELQLSGLVLQAGYSASHGGAIYSSNSATLSLYNVIVQDSFARSCGGGIYLESGQLFARQSSFIANSAGQDGGGIYATGTSFRVQTTTVSENRAGKCGGAIYVHFTTLLLEDHSAVLQNNATLGGGVFGTNQSTIVVRNHTCLCSNSAVSGGGIRALEDSTVEVYSASVVCNNTAVSSGGGIFALHSKVSVSSGSVISGNVGEHGGGICIIYNICAFGVIVFFMSDSVIHSNIAFSRGGGVLYATDYEQPTICGVNFKLQHSSLYGNHANNSGGGLFSHAGIEANNCTVSNNTALNFGGGVSCQYDLLEATNGTTFSGNCAAASGGGFYARSLLLSSATVTENTADGSGGGGFLDLEASISHCNFTNNQGGYRGGALALSIFSTVNLFDTLLAGNSAVYSHGGALSAYQNAYVVIQDCILRDNSSPRSGGCIHLEDGASLRLSRSTLEHNAAGEGGGGVATFPNSELKVEECTLTENRGQMGGAIYNSGPISLHSSQLHGNTAMEGGAMFMTAPAPADKFQYIGCFEDQPVRALHLAALPSDIMTPYLCADLCSGFEFFGTQNADECFCGTTDFDRYGESNNCIKKCKGDQSVECGGGWANSVYRNSLDRASIAATALISKSNLSSNSAPQGSGGAVHQIASTLVLTDGTTLSNNSCNLYGGGVYAEQMGTVQLLNDSRVTHNSAQQSGGGLYVVEGTLHINQACSIDGNSALQEGGGAMVVSGSVEGEGCHVFGNAASSGGGINVVSNGTLEVENMTFSANTARHFGGAVACSYSTCTLRGVVGIENMADDLGGFIYLFYSEGVVEESILRDLRAGYGGGMYGTDSTASLSDVRLLACHAESSGGGLFIQRSHVFMQHTVVEKCEGISGGGVSVSENSTLHIASSSFINNSAATGHGGALAFDNTHAAIDQVLFQDNLAEQGDAGAVWVDDQGVMSMSASVFSGNQALNGGGVACSVQCSLHISDVGFVENVATQWGAAIFLNWPNVNYTITMHSLKFTAGYAAATGSNIFWKAYPAAAISALYPGTAIPSCSGCHLGADDNASAVMASTAVDFKVTQGEAGEAVTAILCSSAVVIEPPIVYHALDHYGARTSVPERSYTVAVSSDEDFLLKDDFAYYAPSGAVFDGLVATGTPGQSFNITTVSSLQSLYAWKNVTVQVALIPCIKGEVYDPKLNVCTQCEPGMLAICFLSFHGIVERK</sequence>
<evidence type="ECO:0000256" key="3">
    <source>
        <dbReference type="ARBA" id="ARBA00004613"/>
    </source>
</evidence>
<evidence type="ECO:0000256" key="4">
    <source>
        <dbReference type="ARBA" id="ARBA00022525"/>
    </source>
</evidence>
<dbReference type="GO" id="GO:0005576">
    <property type="term" value="C:extracellular region"/>
    <property type="evidence" value="ECO:0007669"/>
    <property type="project" value="UniProtKB-SubCell"/>
</dbReference>
<keyword evidence="11" id="KW-1185">Reference proteome</keyword>
<dbReference type="SMART" id="SM00710">
    <property type="entry name" value="PbH1"/>
    <property type="match status" value="13"/>
</dbReference>
<organism evidence="10 11">
    <name type="scientific">Cymbomonas tetramitiformis</name>
    <dbReference type="NCBI Taxonomy" id="36881"/>
    <lineage>
        <taxon>Eukaryota</taxon>
        <taxon>Viridiplantae</taxon>
        <taxon>Chlorophyta</taxon>
        <taxon>Pyramimonadophyceae</taxon>
        <taxon>Pyramimonadales</taxon>
        <taxon>Pyramimonadaceae</taxon>
        <taxon>Cymbomonas</taxon>
    </lineage>
</organism>